<dbReference type="GO" id="GO:0019934">
    <property type="term" value="P:cGMP-mediated signaling"/>
    <property type="evidence" value="ECO:0007669"/>
    <property type="project" value="TreeGrafter"/>
</dbReference>
<keyword evidence="3" id="KW-0141">cGMP biosynthesis</keyword>
<sequence length="188" mass="21607">MEAAEIFIIIIRKANKKGNENASTNYRNNTPIYAAADQPMKLFCTIFPYHVLFDESMNIIQLGDGLKRICIHFTKCVKARITVKMSDVFEMIHPMMSICYSNIEHFMNAVFLLQVKPQHGETSSQMVLKGQIVLEPITSKLFFIGSPRIESLADLKKHNIYLSDIPLYDVTRELVLLNQQRIAEIEVR</sequence>
<evidence type="ECO:0000256" key="3">
    <source>
        <dbReference type="ARBA" id="ARBA00023293"/>
    </source>
</evidence>
<evidence type="ECO:0000259" key="4">
    <source>
        <dbReference type="Pfam" id="PF07701"/>
    </source>
</evidence>
<dbReference type="Proteomes" id="UP000593567">
    <property type="component" value="Unassembled WGS sequence"/>
</dbReference>
<dbReference type="EC" id="4.6.1.2" evidence="1"/>
<dbReference type="PANTHER" id="PTHR45655:SF13">
    <property type="entry name" value="SOLUBLE GUANYLATE CYCLASE GCY-32-RELATED"/>
    <property type="match status" value="1"/>
</dbReference>
<dbReference type="GO" id="GO:0008074">
    <property type="term" value="C:guanylate cyclase complex, soluble"/>
    <property type="evidence" value="ECO:0007669"/>
    <property type="project" value="TreeGrafter"/>
</dbReference>
<dbReference type="GO" id="GO:0004383">
    <property type="term" value="F:guanylate cyclase activity"/>
    <property type="evidence" value="ECO:0007669"/>
    <property type="project" value="UniProtKB-EC"/>
</dbReference>
<dbReference type="GO" id="GO:0070482">
    <property type="term" value="P:response to oxygen levels"/>
    <property type="evidence" value="ECO:0007669"/>
    <property type="project" value="TreeGrafter"/>
</dbReference>
<evidence type="ECO:0000313" key="5">
    <source>
        <dbReference type="EMBL" id="KAF6037455.1"/>
    </source>
</evidence>
<organism evidence="5 6">
    <name type="scientific">Bugula neritina</name>
    <name type="common">Brown bryozoan</name>
    <name type="synonym">Sertularia neritina</name>
    <dbReference type="NCBI Taxonomy" id="10212"/>
    <lineage>
        <taxon>Eukaryota</taxon>
        <taxon>Metazoa</taxon>
        <taxon>Spiralia</taxon>
        <taxon>Lophotrochozoa</taxon>
        <taxon>Bryozoa</taxon>
        <taxon>Gymnolaemata</taxon>
        <taxon>Cheilostomatida</taxon>
        <taxon>Flustrina</taxon>
        <taxon>Buguloidea</taxon>
        <taxon>Bugulidae</taxon>
        <taxon>Bugula</taxon>
    </lineage>
</organism>
<comment type="caution">
    <text evidence="5">The sequence shown here is derived from an EMBL/GenBank/DDBJ whole genome shotgun (WGS) entry which is preliminary data.</text>
</comment>
<evidence type="ECO:0000256" key="2">
    <source>
        <dbReference type="ARBA" id="ARBA00022741"/>
    </source>
</evidence>
<keyword evidence="6" id="KW-1185">Reference proteome</keyword>
<proteinExistence type="predicted"/>
<dbReference type="PANTHER" id="PTHR45655">
    <property type="entry name" value="GUANYLATE CYCLASE SOLUBLE SUBUNIT BETA-2"/>
    <property type="match status" value="1"/>
</dbReference>
<dbReference type="InterPro" id="IPR011645">
    <property type="entry name" value="HNOB_dom_associated"/>
</dbReference>
<dbReference type="EMBL" id="VXIV02000569">
    <property type="protein sequence ID" value="KAF6037455.1"/>
    <property type="molecule type" value="Genomic_DNA"/>
</dbReference>
<name>A0A7J7KGS0_BUGNE</name>
<accession>A0A7J7KGS0</accession>
<dbReference type="GO" id="GO:0000166">
    <property type="term" value="F:nucleotide binding"/>
    <property type="evidence" value="ECO:0007669"/>
    <property type="project" value="UniProtKB-KW"/>
</dbReference>
<gene>
    <name evidence="5" type="ORF">EB796_004238</name>
</gene>
<dbReference type="AlphaFoldDB" id="A0A7J7KGS0"/>
<dbReference type="OrthoDB" id="6127067at2759"/>
<feature type="domain" description="Haem NO binding associated" evidence="4">
    <location>
        <begin position="40"/>
        <end position="187"/>
    </location>
</feature>
<evidence type="ECO:0000313" key="6">
    <source>
        <dbReference type="Proteomes" id="UP000593567"/>
    </source>
</evidence>
<dbReference type="FunFam" id="3.30.450.260:FF:000002">
    <property type="entry name" value="guanylate cyclase soluble subunit alpha-2"/>
    <property type="match status" value="1"/>
</dbReference>
<keyword evidence="2" id="KW-0547">Nucleotide-binding</keyword>
<dbReference type="Pfam" id="PF07701">
    <property type="entry name" value="HNOBA"/>
    <property type="match status" value="1"/>
</dbReference>
<reference evidence="5" key="1">
    <citation type="submission" date="2020-06" db="EMBL/GenBank/DDBJ databases">
        <title>Draft genome of Bugula neritina, a colonial animal packing powerful symbionts and potential medicines.</title>
        <authorList>
            <person name="Rayko M."/>
        </authorList>
    </citation>
    <scope>NUCLEOTIDE SEQUENCE [LARGE SCALE GENOMIC DNA]</scope>
    <source>
        <strain evidence="5">Kwan_BN1</strain>
    </source>
</reference>
<dbReference type="Gene3D" id="3.30.450.260">
    <property type="entry name" value="Haem NO binding associated domain"/>
    <property type="match status" value="1"/>
</dbReference>
<dbReference type="InterPro" id="IPR042463">
    <property type="entry name" value="HNOB_dom_associated_sf"/>
</dbReference>
<protein>
    <recommendedName>
        <fullName evidence="1">guanylate cyclase</fullName>
        <ecNumber evidence="1">4.6.1.2</ecNumber>
    </recommendedName>
</protein>
<evidence type="ECO:0000256" key="1">
    <source>
        <dbReference type="ARBA" id="ARBA00012202"/>
    </source>
</evidence>